<dbReference type="PANTHER" id="PTHR45839:SF10">
    <property type="entry name" value="SUCROSE SYNTHASE"/>
    <property type="match status" value="1"/>
</dbReference>
<evidence type="ECO:0000256" key="4">
    <source>
        <dbReference type="ARBA" id="ARBA00022679"/>
    </source>
</evidence>
<sequence>MASASGLKRTDSITDNMSSPDASKQSRYHMKRCFAKYLEKGRRIIKVHDLMEEMEQVIKDQNDRNQILEGNLGFLLSFTQEAIVDPPYVAFAVRPDPGVWEYVKVSSENLSVEPITSTDYLKFKERIYDEKWY</sequence>
<evidence type="ECO:0000313" key="9">
    <source>
        <dbReference type="Proteomes" id="UP000265520"/>
    </source>
</evidence>
<proteinExistence type="inferred from homology"/>
<evidence type="ECO:0000256" key="2">
    <source>
        <dbReference type="ARBA" id="ARBA00012540"/>
    </source>
</evidence>
<reference evidence="8 9" key="1">
    <citation type="journal article" date="2018" name="Front. Plant Sci.">
        <title>Red Clover (Trifolium pratense) and Zigzag Clover (T. medium) - A Picture of Genomic Similarities and Differences.</title>
        <authorList>
            <person name="Dluhosova J."/>
            <person name="Istvanek J."/>
            <person name="Nedelnik J."/>
            <person name="Repkova J."/>
        </authorList>
    </citation>
    <scope>NUCLEOTIDE SEQUENCE [LARGE SCALE GENOMIC DNA]</scope>
    <source>
        <strain evidence="9">cv. 10/8</strain>
        <tissue evidence="8">Leaf</tissue>
    </source>
</reference>
<dbReference type="EC" id="2.4.1.13" evidence="2"/>
<dbReference type="Gene3D" id="3.10.450.330">
    <property type="match status" value="1"/>
</dbReference>
<evidence type="ECO:0000313" key="8">
    <source>
        <dbReference type="EMBL" id="MCH88088.1"/>
    </source>
</evidence>
<keyword evidence="9" id="KW-1185">Reference proteome</keyword>
<comment type="caution">
    <text evidence="8">The sequence shown here is derived from an EMBL/GenBank/DDBJ whole genome shotgun (WGS) entry which is preliminary data.</text>
</comment>
<gene>
    <name evidence="8" type="ORF">A2U01_0008969</name>
</gene>
<evidence type="ECO:0000259" key="7">
    <source>
        <dbReference type="Pfam" id="PF24861"/>
    </source>
</evidence>
<dbReference type="Pfam" id="PF24861">
    <property type="entry name" value="SUS_N"/>
    <property type="match status" value="1"/>
</dbReference>
<feature type="non-terminal residue" evidence="8">
    <location>
        <position position="133"/>
    </location>
</feature>
<dbReference type="GO" id="GO:0005985">
    <property type="term" value="P:sucrose metabolic process"/>
    <property type="evidence" value="ECO:0007669"/>
    <property type="project" value="InterPro"/>
</dbReference>
<dbReference type="FunFam" id="3.10.450.330:FF:000001">
    <property type="entry name" value="Sucrose synthase"/>
    <property type="match status" value="1"/>
</dbReference>
<accession>A0A392MN70</accession>
<feature type="compositionally biased region" description="Polar residues" evidence="6">
    <location>
        <begin position="13"/>
        <end position="24"/>
    </location>
</feature>
<name>A0A392MN70_9FABA</name>
<keyword evidence="3" id="KW-0328">Glycosyltransferase</keyword>
<evidence type="ECO:0000256" key="1">
    <source>
        <dbReference type="ARBA" id="ARBA00005894"/>
    </source>
</evidence>
<evidence type="ECO:0000256" key="6">
    <source>
        <dbReference type="SAM" id="MobiDB-lite"/>
    </source>
</evidence>
<evidence type="ECO:0000256" key="5">
    <source>
        <dbReference type="ARBA" id="ARBA00049030"/>
    </source>
</evidence>
<comment type="similarity">
    <text evidence="1">Belongs to the glycosyltransferase 1 family. Plant sucrose synthase subfamily.</text>
</comment>
<dbReference type="PANTHER" id="PTHR45839">
    <property type="match status" value="1"/>
</dbReference>
<evidence type="ECO:0000256" key="3">
    <source>
        <dbReference type="ARBA" id="ARBA00022676"/>
    </source>
</evidence>
<dbReference type="InterPro" id="IPR056735">
    <property type="entry name" value="SUS_N"/>
</dbReference>
<dbReference type="EMBL" id="LXQA010013467">
    <property type="protein sequence ID" value="MCH88088.1"/>
    <property type="molecule type" value="Genomic_DNA"/>
</dbReference>
<feature type="region of interest" description="Disordered" evidence="6">
    <location>
        <begin position="1"/>
        <end position="24"/>
    </location>
</feature>
<feature type="domain" description="Sucrose synthase N-terminal" evidence="7">
    <location>
        <begin position="10"/>
        <end position="125"/>
    </location>
</feature>
<comment type="catalytic activity">
    <reaction evidence="5">
        <text>an NDP-alpha-D-glucose + D-fructose = a ribonucleoside 5'-diphosphate + sucrose + H(+)</text>
        <dbReference type="Rhea" id="RHEA:16241"/>
        <dbReference type="ChEBI" id="CHEBI:15378"/>
        <dbReference type="ChEBI" id="CHEBI:17992"/>
        <dbReference type="ChEBI" id="CHEBI:37721"/>
        <dbReference type="ChEBI" id="CHEBI:57930"/>
        <dbReference type="ChEBI" id="CHEBI:76533"/>
        <dbReference type="EC" id="2.4.1.13"/>
    </reaction>
</comment>
<dbReference type="Proteomes" id="UP000265520">
    <property type="component" value="Unassembled WGS sequence"/>
</dbReference>
<dbReference type="InterPro" id="IPR012820">
    <property type="entry name" value="Sucrose_synthase_pln/cyn"/>
</dbReference>
<dbReference type="GO" id="GO:0016157">
    <property type="term" value="F:sucrose synthase activity"/>
    <property type="evidence" value="ECO:0007669"/>
    <property type="project" value="UniProtKB-EC"/>
</dbReference>
<keyword evidence="4" id="KW-0808">Transferase</keyword>
<dbReference type="AlphaFoldDB" id="A0A392MN70"/>
<protein>
    <recommendedName>
        <fullName evidence="2">sucrose synthase</fullName>
        <ecNumber evidence="2">2.4.1.13</ecNumber>
    </recommendedName>
</protein>
<organism evidence="8 9">
    <name type="scientific">Trifolium medium</name>
    <dbReference type="NCBI Taxonomy" id="97028"/>
    <lineage>
        <taxon>Eukaryota</taxon>
        <taxon>Viridiplantae</taxon>
        <taxon>Streptophyta</taxon>
        <taxon>Embryophyta</taxon>
        <taxon>Tracheophyta</taxon>
        <taxon>Spermatophyta</taxon>
        <taxon>Magnoliopsida</taxon>
        <taxon>eudicotyledons</taxon>
        <taxon>Gunneridae</taxon>
        <taxon>Pentapetalae</taxon>
        <taxon>rosids</taxon>
        <taxon>fabids</taxon>
        <taxon>Fabales</taxon>
        <taxon>Fabaceae</taxon>
        <taxon>Papilionoideae</taxon>
        <taxon>50 kb inversion clade</taxon>
        <taxon>NPAAA clade</taxon>
        <taxon>Hologalegina</taxon>
        <taxon>IRL clade</taxon>
        <taxon>Trifolieae</taxon>
        <taxon>Trifolium</taxon>
    </lineage>
</organism>